<dbReference type="PANTHER" id="PTHR22754">
    <property type="entry name" value="DISCO-INTERACTING PROTEIN 2 DIP2 -RELATED"/>
    <property type="match status" value="1"/>
</dbReference>
<dbReference type="InterPro" id="IPR042099">
    <property type="entry name" value="ANL_N_sf"/>
</dbReference>
<organism evidence="2 3">
    <name type="scientific">Acorus gramineus</name>
    <name type="common">Dwarf sweet flag</name>
    <dbReference type="NCBI Taxonomy" id="55184"/>
    <lineage>
        <taxon>Eukaryota</taxon>
        <taxon>Viridiplantae</taxon>
        <taxon>Streptophyta</taxon>
        <taxon>Embryophyta</taxon>
        <taxon>Tracheophyta</taxon>
        <taxon>Spermatophyta</taxon>
        <taxon>Magnoliopsida</taxon>
        <taxon>Liliopsida</taxon>
        <taxon>Acoraceae</taxon>
        <taxon>Acorus</taxon>
    </lineage>
</organism>
<evidence type="ECO:0000313" key="2">
    <source>
        <dbReference type="EMBL" id="KAK1269018.1"/>
    </source>
</evidence>
<evidence type="ECO:0000313" key="3">
    <source>
        <dbReference type="Proteomes" id="UP001179952"/>
    </source>
</evidence>
<dbReference type="EMBL" id="JAUJYN010000006">
    <property type="protein sequence ID" value="KAK1269018.1"/>
    <property type="molecule type" value="Genomic_DNA"/>
</dbReference>
<name>A0AAV9AY29_ACOGR</name>
<protein>
    <recommendedName>
        <fullName evidence="1">AMP-dependent synthetase/ligase domain-containing protein</fullName>
    </recommendedName>
</protein>
<evidence type="ECO:0000259" key="1">
    <source>
        <dbReference type="Pfam" id="PF00501"/>
    </source>
</evidence>
<dbReference type="InterPro" id="IPR045851">
    <property type="entry name" value="AMP-bd_C_sf"/>
</dbReference>
<dbReference type="AlphaFoldDB" id="A0AAV9AY29"/>
<comment type="caution">
    <text evidence="2">The sequence shown here is derived from an EMBL/GenBank/DDBJ whole genome shotgun (WGS) entry which is preliminary data.</text>
</comment>
<dbReference type="SUPFAM" id="SSF56801">
    <property type="entry name" value="Acetyl-CoA synthetase-like"/>
    <property type="match status" value="1"/>
</dbReference>
<dbReference type="Gene3D" id="3.40.50.12780">
    <property type="entry name" value="N-terminal domain of ligase-like"/>
    <property type="match status" value="1"/>
</dbReference>
<keyword evidence="3" id="KW-1185">Reference proteome</keyword>
<dbReference type="Proteomes" id="UP001179952">
    <property type="component" value="Unassembled WGS sequence"/>
</dbReference>
<accession>A0AAV9AY29</accession>
<dbReference type="Pfam" id="PF00501">
    <property type="entry name" value="AMP-binding"/>
    <property type="match status" value="1"/>
</dbReference>
<reference evidence="2" key="1">
    <citation type="journal article" date="2023" name="Nat. Commun.">
        <title>Diploid and tetraploid genomes of Acorus and the evolution of monocots.</title>
        <authorList>
            <person name="Ma L."/>
            <person name="Liu K.W."/>
            <person name="Li Z."/>
            <person name="Hsiao Y.Y."/>
            <person name="Qi Y."/>
            <person name="Fu T."/>
            <person name="Tang G.D."/>
            <person name="Zhang D."/>
            <person name="Sun W.H."/>
            <person name="Liu D.K."/>
            <person name="Li Y."/>
            <person name="Chen G.Z."/>
            <person name="Liu X.D."/>
            <person name="Liao X.Y."/>
            <person name="Jiang Y.T."/>
            <person name="Yu X."/>
            <person name="Hao Y."/>
            <person name="Huang J."/>
            <person name="Zhao X.W."/>
            <person name="Ke S."/>
            <person name="Chen Y.Y."/>
            <person name="Wu W.L."/>
            <person name="Hsu J.L."/>
            <person name="Lin Y.F."/>
            <person name="Huang M.D."/>
            <person name="Li C.Y."/>
            <person name="Huang L."/>
            <person name="Wang Z.W."/>
            <person name="Zhao X."/>
            <person name="Zhong W.Y."/>
            <person name="Peng D.H."/>
            <person name="Ahmad S."/>
            <person name="Lan S."/>
            <person name="Zhang J.S."/>
            <person name="Tsai W.C."/>
            <person name="Van de Peer Y."/>
            <person name="Liu Z.J."/>
        </authorList>
    </citation>
    <scope>NUCLEOTIDE SEQUENCE</scope>
    <source>
        <strain evidence="2">SCP</strain>
    </source>
</reference>
<reference evidence="2" key="2">
    <citation type="submission" date="2023-06" db="EMBL/GenBank/DDBJ databases">
        <authorList>
            <person name="Ma L."/>
            <person name="Liu K.-W."/>
            <person name="Li Z."/>
            <person name="Hsiao Y.-Y."/>
            <person name="Qi Y."/>
            <person name="Fu T."/>
            <person name="Tang G."/>
            <person name="Zhang D."/>
            <person name="Sun W.-H."/>
            <person name="Liu D.-K."/>
            <person name="Li Y."/>
            <person name="Chen G.-Z."/>
            <person name="Liu X.-D."/>
            <person name="Liao X.-Y."/>
            <person name="Jiang Y.-T."/>
            <person name="Yu X."/>
            <person name="Hao Y."/>
            <person name="Huang J."/>
            <person name="Zhao X.-W."/>
            <person name="Ke S."/>
            <person name="Chen Y.-Y."/>
            <person name="Wu W.-L."/>
            <person name="Hsu J.-L."/>
            <person name="Lin Y.-F."/>
            <person name="Huang M.-D."/>
            <person name="Li C.-Y."/>
            <person name="Huang L."/>
            <person name="Wang Z.-W."/>
            <person name="Zhao X."/>
            <person name="Zhong W.-Y."/>
            <person name="Peng D.-H."/>
            <person name="Ahmad S."/>
            <person name="Lan S."/>
            <person name="Zhang J.-S."/>
            <person name="Tsai W.-C."/>
            <person name="Van De Peer Y."/>
            <person name="Liu Z.-J."/>
        </authorList>
    </citation>
    <scope>NUCLEOTIDE SEQUENCE</scope>
    <source>
        <strain evidence="2">SCP</strain>
        <tissue evidence="2">Leaves</tissue>
    </source>
</reference>
<sequence>MSHHPENYDPSFPDQPVVDMYLPIWANQPSFQSKPAFIWADDGGSCRSSITYYELHLAANAMASQLRLQFQRGDTIVLLCSPGLHLVKLLFACQRAGLLSVPVIPPNPSFRDLTPQHHHLLRVLSQAKPVAAIADHGYIFALRHSISASPSVPGGSSLLRDLCWISIGDLMSGGGPEDVVSEQGIVVAEEYTGCKADDVYLVQYTSGATGAPKPVLVTAGAAAHNVRVARSAYKLNPNTMIVSWLPQYHDCGLMFLLLTIVAGATCVLTSPTAFVRRPSFWLELVSEFQGSCTPVPSFALPLVVRKVRGADSLTRPPLDLRSLKNLVVINEPIHSAPVNEFLGEFAKAGLDPSCISPSYGLAENCTFVSTAWRCGVPLTSVPTYNKLLPSARLSSRVPSLVLINQEEEVTTSEEDIVIMVVNEETCEPVEDGVEGEIWVSSASNASGYLGHPSMTEEIFRGRIRGVLSRCFVKTGDCGVVLSGPERYLFVTGRASDVINLRTWRLHPHYIETAAYITCPEHIRGGCVAAFEVPSSSDEKVAIALVAELHSSVENGEGNNGLYKSMCERIREAVVEEEEATGEVNLMVGLVQSGWLPKTTSGKLRRWAAKEKLLAGGSQLLFKVQFSAASVVPARDDGQQKALHAFFSNSCRRLSLPSFL</sequence>
<feature type="domain" description="AMP-dependent synthetase/ligase" evidence="1">
    <location>
        <begin position="31"/>
        <end position="449"/>
    </location>
</feature>
<gene>
    <name evidence="2" type="ORF">QJS04_geneDACA005148</name>
</gene>
<dbReference type="Gene3D" id="3.30.300.30">
    <property type="match status" value="1"/>
</dbReference>
<dbReference type="InterPro" id="IPR000873">
    <property type="entry name" value="AMP-dep_synth/lig_dom"/>
</dbReference>
<dbReference type="PANTHER" id="PTHR22754:SF40">
    <property type="entry name" value="OS01G0636300 PROTEIN"/>
    <property type="match status" value="1"/>
</dbReference>
<proteinExistence type="predicted"/>